<keyword evidence="3" id="KW-1185">Reference proteome</keyword>
<evidence type="ECO:0000313" key="3">
    <source>
        <dbReference type="Proteomes" id="UP000886520"/>
    </source>
</evidence>
<dbReference type="EMBL" id="JABFUD020000004">
    <property type="protein sequence ID" value="KAI5081362.1"/>
    <property type="molecule type" value="Genomic_DNA"/>
</dbReference>
<accession>A0A9D4V899</accession>
<proteinExistence type="predicted"/>
<name>A0A9D4V899_ADICA</name>
<protein>
    <submittedName>
        <fullName evidence="2">Uncharacterized protein</fullName>
    </submittedName>
</protein>
<evidence type="ECO:0000313" key="2">
    <source>
        <dbReference type="EMBL" id="KAI5081362.1"/>
    </source>
</evidence>
<feature type="region of interest" description="Disordered" evidence="1">
    <location>
        <begin position="86"/>
        <end position="108"/>
    </location>
</feature>
<sequence>MCKRSPSQTTPNKKRKYAKHIYNNELCTTYTLRYTQHIKRRLRMYQRHRGIDTPLKFKFESTLVDSKQELAKWIEDMHEGATKENRSGCTNFFLRQPYSSSDQKNRSM</sequence>
<organism evidence="2 3">
    <name type="scientific">Adiantum capillus-veneris</name>
    <name type="common">Maidenhair fern</name>
    <dbReference type="NCBI Taxonomy" id="13818"/>
    <lineage>
        <taxon>Eukaryota</taxon>
        <taxon>Viridiplantae</taxon>
        <taxon>Streptophyta</taxon>
        <taxon>Embryophyta</taxon>
        <taxon>Tracheophyta</taxon>
        <taxon>Polypodiopsida</taxon>
        <taxon>Polypodiidae</taxon>
        <taxon>Polypodiales</taxon>
        <taxon>Pteridineae</taxon>
        <taxon>Pteridaceae</taxon>
        <taxon>Vittarioideae</taxon>
        <taxon>Adiantum</taxon>
    </lineage>
</organism>
<comment type="caution">
    <text evidence="2">The sequence shown here is derived from an EMBL/GenBank/DDBJ whole genome shotgun (WGS) entry which is preliminary data.</text>
</comment>
<evidence type="ECO:0000256" key="1">
    <source>
        <dbReference type="SAM" id="MobiDB-lite"/>
    </source>
</evidence>
<dbReference type="AlphaFoldDB" id="A0A9D4V899"/>
<reference evidence="2" key="1">
    <citation type="submission" date="2021-01" db="EMBL/GenBank/DDBJ databases">
        <title>Adiantum capillus-veneris genome.</title>
        <authorList>
            <person name="Fang Y."/>
            <person name="Liao Q."/>
        </authorList>
    </citation>
    <scope>NUCLEOTIDE SEQUENCE</scope>
    <source>
        <strain evidence="2">H3</strain>
        <tissue evidence="2">Leaf</tissue>
    </source>
</reference>
<dbReference type="Proteomes" id="UP000886520">
    <property type="component" value="Chromosome 4"/>
</dbReference>
<gene>
    <name evidence="2" type="ORF">GOP47_0004545</name>
</gene>